<evidence type="ECO:0008006" key="5">
    <source>
        <dbReference type="Google" id="ProtNLM"/>
    </source>
</evidence>
<proteinExistence type="predicted"/>
<accession>A0A8J4BIJ2</accession>
<evidence type="ECO:0000256" key="2">
    <source>
        <dbReference type="SAM" id="SignalP"/>
    </source>
</evidence>
<dbReference type="Proteomes" id="UP000747399">
    <property type="component" value="Unassembled WGS sequence"/>
</dbReference>
<dbReference type="SUPFAM" id="SSF48452">
    <property type="entry name" value="TPR-like"/>
    <property type="match status" value="2"/>
</dbReference>
<feature type="chain" id="PRO_5035211881" description="MalT-like TPR region domain-containing protein" evidence="2">
    <location>
        <begin position="18"/>
        <end position="540"/>
    </location>
</feature>
<keyword evidence="2" id="KW-0732">Signal</keyword>
<evidence type="ECO:0000313" key="3">
    <source>
        <dbReference type="EMBL" id="GIL62310.1"/>
    </source>
</evidence>
<evidence type="ECO:0000256" key="1">
    <source>
        <dbReference type="SAM" id="MobiDB-lite"/>
    </source>
</evidence>
<feature type="signal peptide" evidence="2">
    <location>
        <begin position="1"/>
        <end position="17"/>
    </location>
</feature>
<protein>
    <recommendedName>
        <fullName evidence="5">MalT-like TPR region domain-containing protein</fullName>
    </recommendedName>
</protein>
<keyword evidence="4" id="KW-1185">Reference proteome</keyword>
<feature type="region of interest" description="Disordered" evidence="1">
    <location>
        <begin position="124"/>
        <end position="151"/>
    </location>
</feature>
<reference evidence="3" key="1">
    <citation type="journal article" date="2021" name="Proc. Natl. Acad. Sci. U.S.A.">
        <title>Three genomes in the algal genus Volvox reveal the fate of a haploid sex-determining region after a transition to homothallism.</title>
        <authorList>
            <person name="Yamamoto K."/>
            <person name="Hamaji T."/>
            <person name="Kawai-Toyooka H."/>
            <person name="Matsuzaki R."/>
            <person name="Takahashi F."/>
            <person name="Nishimura Y."/>
            <person name="Kawachi M."/>
            <person name="Noguchi H."/>
            <person name="Minakuchi Y."/>
            <person name="Umen J.G."/>
            <person name="Toyoda A."/>
            <person name="Nozaki H."/>
        </authorList>
    </citation>
    <scope>NUCLEOTIDE SEQUENCE</scope>
    <source>
        <strain evidence="3">NIES-3780</strain>
    </source>
</reference>
<gene>
    <name evidence="3" type="ORF">Vafri_16586</name>
</gene>
<feature type="compositionally biased region" description="Gly residues" evidence="1">
    <location>
        <begin position="124"/>
        <end position="145"/>
    </location>
</feature>
<sequence length="540" mass="57068">MSRRGVAMAWPLLTSLALDGAYIRSAYTLAATQALCAAQANVPARDTISTRVSTNPVPPLQPSCCRPAASHSRGTETHLLNGYFNNGPFNWLFRSQYSSPGASWRPQGHVRGFSASTAMNYGVAAGGDGNGNRPGTGSGGSGSGPPAGETRISLGEALNQLVDAAIEKVEAGQMEEAVSLLKDGLNTFEPVFPNSPELGELHNQAALLLLFQGRSEEAAYHAQASLETTKRHFGTRSLLTAHRLLRLGVCRFAQGKMADAAGLLREALDLLDGASTSGAGSPAADDAASAASDPGSRCEAGFYLDCVALAHVKDGGGVEALSGSLLANLRGMKEAYGAESMILSLALSQHSRLVNGGLEQADFLVGEALLKQQIMLLSEVSGPHSEDAAVARYKLATYYYSNDMLQDAGSAVRQAAVSLRAHYPEEHDLLVLCKHRLGMICAAQGDHRSASQLLQASRQHFSGEGGQSMLAKEADIGLAMAKFRALDAAREPSARCKQLRHEALELLRTEIEALATAIGHGHMLVQGATRYYGQLSKMAR</sequence>
<dbReference type="InterPro" id="IPR011990">
    <property type="entry name" value="TPR-like_helical_dom_sf"/>
</dbReference>
<dbReference type="EMBL" id="BNCO01000050">
    <property type="protein sequence ID" value="GIL62310.1"/>
    <property type="molecule type" value="Genomic_DNA"/>
</dbReference>
<evidence type="ECO:0000313" key="4">
    <source>
        <dbReference type="Proteomes" id="UP000747399"/>
    </source>
</evidence>
<name>A0A8J4BIJ2_9CHLO</name>
<comment type="caution">
    <text evidence="3">The sequence shown here is derived from an EMBL/GenBank/DDBJ whole genome shotgun (WGS) entry which is preliminary data.</text>
</comment>
<organism evidence="3 4">
    <name type="scientific">Volvox africanus</name>
    <dbReference type="NCBI Taxonomy" id="51714"/>
    <lineage>
        <taxon>Eukaryota</taxon>
        <taxon>Viridiplantae</taxon>
        <taxon>Chlorophyta</taxon>
        <taxon>core chlorophytes</taxon>
        <taxon>Chlorophyceae</taxon>
        <taxon>CS clade</taxon>
        <taxon>Chlamydomonadales</taxon>
        <taxon>Volvocaceae</taxon>
        <taxon>Volvox</taxon>
    </lineage>
</organism>
<dbReference type="AlphaFoldDB" id="A0A8J4BIJ2"/>
<dbReference type="Gene3D" id="1.25.40.10">
    <property type="entry name" value="Tetratricopeptide repeat domain"/>
    <property type="match status" value="2"/>
</dbReference>